<sequence length="46" mass="5505">MALSDNHYSESREDWVRRMGFKPMPEIEEEEIQDNTDEDTDMEAVK</sequence>
<dbReference type="AlphaFoldDB" id="A0A6M3JFW2"/>
<feature type="region of interest" description="Disordered" evidence="1">
    <location>
        <begin position="23"/>
        <end position="46"/>
    </location>
</feature>
<feature type="compositionally biased region" description="Acidic residues" evidence="1">
    <location>
        <begin position="26"/>
        <end position="46"/>
    </location>
</feature>
<name>A0A6M3JFW2_9ZZZZ</name>
<protein>
    <submittedName>
        <fullName evidence="2">Uncharacterized protein</fullName>
    </submittedName>
</protein>
<accession>A0A6M3JFW2</accession>
<evidence type="ECO:0000256" key="1">
    <source>
        <dbReference type="SAM" id="MobiDB-lite"/>
    </source>
</evidence>
<proteinExistence type="predicted"/>
<organism evidence="2">
    <name type="scientific">viral metagenome</name>
    <dbReference type="NCBI Taxonomy" id="1070528"/>
    <lineage>
        <taxon>unclassified sequences</taxon>
        <taxon>metagenomes</taxon>
        <taxon>organismal metagenomes</taxon>
    </lineage>
</organism>
<dbReference type="EMBL" id="MT141665">
    <property type="protein sequence ID" value="QJA68964.1"/>
    <property type="molecule type" value="Genomic_DNA"/>
</dbReference>
<reference evidence="2" key="1">
    <citation type="submission" date="2020-03" db="EMBL/GenBank/DDBJ databases">
        <title>The deep terrestrial virosphere.</title>
        <authorList>
            <person name="Holmfeldt K."/>
            <person name="Nilsson E."/>
            <person name="Simone D."/>
            <person name="Lopez-Fernandez M."/>
            <person name="Wu X."/>
            <person name="de Brujin I."/>
            <person name="Lundin D."/>
            <person name="Andersson A."/>
            <person name="Bertilsson S."/>
            <person name="Dopson M."/>
        </authorList>
    </citation>
    <scope>NUCLEOTIDE SEQUENCE</scope>
    <source>
        <strain evidence="2">MM415A05286</strain>
    </source>
</reference>
<gene>
    <name evidence="2" type="ORF">MM415A05286_0004</name>
</gene>
<evidence type="ECO:0000313" key="2">
    <source>
        <dbReference type="EMBL" id="QJA68964.1"/>
    </source>
</evidence>